<evidence type="ECO:0000313" key="2">
    <source>
        <dbReference type="Proteomes" id="UP000006064"/>
    </source>
</evidence>
<dbReference type="STRING" id="163003.CL1_0854"/>
<name>I3ZTM5_THECF</name>
<organism evidence="1 2">
    <name type="scientific">Thermococcus cleftensis (strain DSM 27260 / KACC 17922 / CL1)</name>
    <dbReference type="NCBI Taxonomy" id="163003"/>
    <lineage>
        <taxon>Archaea</taxon>
        <taxon>Methanobacteriati</taxon>
        <taxon>Methanobacteriota</taxon>
        <taxon>Thermococci</taxon>
        <taxon>Thermococcales</taxon>
        <taxon>Thermococcaceae</taxon>
        <taxon>Thermococcus</taxon>
    </lineage>
</organism>
<sequence length="2029" mass="220867">MNSRRTGRFYALVLALLVLVSVVPGFMPGGIGTVAAAGYIINVTAETNYGDSVLFAGFPYFINGTINATQQTFANITLYYVYPNGTEITVYSRVKPISTGLNTFLINSTDPIDVDPQYSSVPRDVSQVKLVVYEYDIANGNIPGTETIFNFNVKFPFEVTYSITSSVPYDAIGNGTWVYDRAFKEISFDLAVTIQYNDTLVGSGIELPNNVTVNVTLPDGTSAETVVPINSTGGGDYTFVDLMSTLAGNASLTVLDTTNQMTQILKIPIYDWGINFSLVNIEPHAYSMVPFNITGTVYDFTHLGTNNTYSLGLNTTVNVSVGNYSTVVTLLNGKATFDLTNVVLPAGSYNLSAAHIEYTPSTIYGPIEVEPWNILVIPTITCTNGLACTEFYAGINQTLNISVTYLLSPHYNLTTTANYRVLLNGVEMYNGTINVINNSGWTIIPVSFPENGTVTVEVWDSVYHPEPSTETRSVVNWDIAGAYQVIQYPDEYDILDTQFYVGVPANLTLGIFYNEPCPVNTTVNITLELPNGTALDYSTVVSDANGTSFDVPQTFLFTEPGFVTVIYHDSLGKSYSFTIPVKDWGIFVDASPEELTQNESVNFNVFVAESLYFDYPDVRDVIVTLELPGSAPIEKTLTLEINDDISEGQGGYQGVITFENVTPQMPGIGWVIVTDVLSGKTVKMPIKINAAITPGNRWIDVTAVPATEPVYAYLGNSLKIDIQYMYSDGIAAYKDTDDHVVNITITDADGTAYHLQLPVDNGFVEIPNYAIPVNGTNNIAIDVVDAYNASITGGAVVPVTPWDVTFDFATDGTVWQYVHNTLYVTVHVNGPDVPVNVTLNGELYTDVTNGWVIEYPITDPQGTLTYNVIATYNGHQVGSSNYTVEAQPWDVTFDFATDGPLWMYLPNRIHVTTHINGPDVPVVVDYVSVHGPSQWYDVRNGDTKYIPITSNDYSILPYNSTFVAYYNGHPVGHGWYYAEPVSWNATISITPEFVYYGISTNITATVTPTNGVPLNASDLTVKLIVNGHSNVSNGVATVYLTNPTDVSGVVQVYYNGHLINSTTLNIPVREWSTNVTYTPKIFYYLPSGYANEPLAGSVVTGLPADVARAANITFEVSLPSLWIGEGTSGGNEFQFNFSWAAENFVFNSSGIVPLVIKLYDPATNFIYFNKTYNISIVPALEANVVSPSVAYVNVSFTLNVSVTSNSPNPKITVTINGTNHTNSTTQNGTVLIHKVNLTKPGEYTVIIHDASINATITRTLEVRDWHIEVTATPDNITAGSVYGVNFTVKLVDSEGDIADITENVNLSLEFSNTSVIPNGFYTWTVPVEHGEGILSAHVFAPVAGLFRVVAVDGYGNKNDTSTITVSEPNPEDLTYVYVNIRKPGSLESPDVPVNLYWGLKVGDRITYFRMADSLVQYDDSREAVFKLYPTHEFRIYVIAFPKSFNRSIVYDGMEWNESLNNTNQTYYSVNTTVEMLNLSTVNGVTTATLKVNVTKYKITELNITKVIYTVNITAPGAIDLYPGSSSVQGNAILANVTTQVYHIGNGTTRNKTDANNTTISVVIRPNDLSIEPLDNTSLKPTQAGEYFTFRAILETTNATEQFNATWSEELKAWLENLDFISDTVKEAAFQNATRLAFELVNPSSFNGPVPNATVYFHINNTAIAYLEPTNGTTDANGTVSFKVYTKAQANMTPEQLRNFVGSVNVWATYENLTTDNITVNFGGIGSISGDITDDTGMQVPGATVTLKVRKGGVWVNATDFEGNILATVSSEDGHYAIGNVPAAPEGTTYMVVVTKGNLTGYAYVTVKPFATSTADVKLTGNATETGFAMYPERVANADTVYFVFNNLGTPDAFSTTQYIARTVPIDVRTKAVLADQFNLSTLTANDVLISVGGSLVNPVTAAYEDIAPVHMVINGSNITIVAPGENFTWQAPKVWWNVSQGYFIIQLFEDESGALVVTIYGTDADSTAAGAYYFMAEIYPDIDSYNGIHYFVGLWKDTEAGADVPLPGADLGDTSGFSAGDSITIVAQG</sequence>
<dbReference type="GeneID" id="13038553"/>
<dbReference type="Proteomes" id="UP000006064">
    <property type="component" value="Chromosome"/>
</dbReference>
<dbReference type="KEGG" id="thm:CL1_0854"/>
<dbReference type="EMBL" id="CP003651">
    <property type="protein sequence ID" value="AFL95059.1"/>
    <property type="molecule type" value="Genomic_DNA"/>
</dbReference>
<gene>
    <name evidence="1" type="ORF">CL1_0854</name>
</gene>
<proteinExistence type="predicted"/>
<dbReference type="InterPro" id="IPR013784">
    <property type="entry name" value="Carb-bd-like_fold"/>
</dbReference>
<reference evidence="1 2" key="1">
    <citation type="journal article" date="2012" name="J. Bacteriol.">
        <title>Complete Genome Sequence of the Hyperthermophilic Archaeon Thermococcus sp. Strain CL1, Isolated from a Paralvinella sp. Polychaete Worm Collected from a Hydrothermal Vent.</title>
        <authorList>
            <person name="Jung J.H."/>
            <person name="Holden J.F."/>
            <person name="Seo D.H."/>
            <person name="Park K.H."/>
            <person name="Shin H."/>
            <person name="Ryu S."/>
            <person name="Lee J.H."/>
            <person name="Park C.S."/>
        </authorList>
    </citation>
    <scope>NUCLEOTIDE SEQUENCE [LARGE SCALE GENOMIC DNA]</scope>
    <source>
        <strain evidence="2">DSM 27260 / KACC 17922 / CL1</strain>
    </source>
</reference>
<dbReference type="SUPFAM" id="SSF49452">
    <property type="entry name" value="Starch-binding domain-like"/>
    <property type="match status" value="1"/>
</dbReference>
<protein>
    <submittedName>
        <fullName evidence="1">Uncharacterized protein</fullName>
    </submittedName>
</protein>
<evidence type="ECO:0000313" key="1">
    <source>
        <dbReference type="EMBL" id="AFL95059.1"/>
    </source>
</evidence>
<keyword evidence="2" id="KW-1185">Reference proteome</keyword>
<accession>I3ZTM5</accession>
<dbReference type="RefSeq" id="WP_014788694.1">
    <property type="nucleotide sequence ID" value="NC_018015.1"/>
</dbReference>
<dbReference type="HOGENOM" id="CLU_000749_0_0_2"/>
<dbReference type="OrthoDB" id="101609at2157"/>
<dbReference type="GO" id="GO:0030246">
    <property type="term" value="F:carbohydrate binding"/>
    <property type="evidence" value="ECO:0007669"/>
    <property type="project" value="InterPro"/>
</dbReference>